<feature type="domain" description="Protein kinase" evidence="34">
    <location>
        <begin position="34"/>
        <end position="310"/>
    </location>
</feature>
<dbReference type="PANTHER" id="PTHR22967:SF105">
    <property type="entry name" value="CYCLIN-G-ASSOCIATED KINASE"/>
    <property type="match status" value="1"/>
</dbReference>
<comment type="catalytic activity">
    <reaction evidence="26">
        <text>L-seryl-[protein] + ATP = O-phospho-L-seryl-[protein] + ADP + H(+)</text>
        <dbReference type="Rhea" id="RHEA:17989"/>
        <dbReference type="Rhea" id="RHEA-COMP:9863"/>
        <dbReference type="Rhea" id="RHEA-COMP:11604"/>
        <dbReference type="ChEBI" id="CHEBI:15378"/>
        <dbReference type="ChEBI" id="CHEBI:29999"/>
        <dbReference type="ChEBI" id="CHEBI:30616"/>
        <dbReference type="ChEBI" id="CHEBI:83421"/>
        <dbReference type="ChEBI" id="CHEBI:456216"/>
        <dbReference type="EC" id="2.7.11.1"/>
    </reaction>
</comment>
<evidence type="ECO:0000256" key="8">
    <source>
        <dbReference type="ARBA" id="ARBA00022490"/>
    </source>
</evidence>
<feature type="region of interest" description="Disordered" evidence="33">
    <location>
        <begin position="1260"/>
        <end position="1287"/>
    </location>
</feature>
<feature type="compositionally biased region" description="Polar residues" evidence="33">
    <location>
        <begin position="777"/>
        <end position="798"/>
    </location>
</feature>
<keyword evidence="7" id="KW-0488">Methylation</keyword>
<feature type="compositionally biased region" description="Basic and acidic residues" evidence="33">
    <location>
        <begin position="804"/>
        <end position="813"/>
    </location>
</feature>
<evidence type="ECO:0000256" key="33">
    <source>
        <dbReference type="SAM" id="MobiDB-lite"/>
    </source>
</evidence>
<keyword evidence="21" id="KW-0729">SH3-binding</keyword>
<dbReference type="GO" id="GO:0005794">
    <property type="term" value="C:Golgi apparatus"/>
    <property type="evidence" value="ECO:0007669"/>
    <property type="project" value="UniProtKB-SubCell"/>
</dbReference>
<dbReference type="CDD" id="cd06257">
    <property type="entry name" value="DnaJ"/>
    <property type="match status" value="1"/>
</dbReference>
<keyword evidence="15" id="KW-0378">Hydrolase</keyword>
<dbReference type="GO" id="GO:0048471">
    <property type="term" value="C:perinuclear region of cytoplasm"/>
    <property type="evidence" value="ECO:0007669"/>
    <property type="project" value="UniProtKB-SubCell"/>
</dbReference>
<dbReference type="EC" id="2.7.11.1" evidence="6"/>
<dbReference type="InterPro" id="IPR029023">
    <property type="entry name" value="Tensin_phosphatase"/>
</dbReference>
<dbReference type="GO" id="GO:0005925">
    <property type="term" value="C:focal adhesion"/>
    <property type="evidence" value="ECO:0007669"/>
    <property type="project" value="UniProtKB-SubCell"/>
</dbReference>
<feature type="compositionally biased region" description="Basic and acidic residues" evidence="33">
    <location>
        <begin position="1276"/>
        <end position="1287"/>
    </location>
</feature>
<dbReference type="PROSITE" id="PS51182">
    <property type="entry name" value="C2_TENSIN"/>
    <property type="match status" value="1"/>
</dbReference>
<dbReference type="InterPro" id="IPR008271">
    <property type="entry name" value="Ser/Thr_kinase_AS"/>
</dbReference>
<comment type="function">
    <text evidence="27">Associates with cyclin G and CDK5. Seems to act as an auxilin homolog that is involved in the uncoating of clathrin-coated vesicles by Hsc70 in non-neuronal cells. Expression oscillates slightly during the cell cycle, peaking at G1. May play a role in clathrin-mediated endocytosis and intracellular trafficking, and in the dynamics of clathrin assembly/disassembly.</text>
</comment>
<dbReference type="SMART" id="SM01326">
    <property type="entry name" value="PTEN_C2"/>
    <property type="match status" value="1"/>
</dbReference>
<evidence type="ECO:0000256" key="22">
    <source>
        <dbReference type="ARBA" id="ARBA00023186"/>
    </source>
</evidence>
<evidence type="ECO:0000256" key="31">
    <source>
        <dbReference type="ARBA" id="ARBA00075670"/>
    </source>
</evidence>
<dbReference type="FunFam" id="2.60.40.1110:FF:000001">
    <property type="entry name" value="cyclin-G-associated kinase isoform X2"/>
    <property type="match status" value="1"/>
</dbReference>
<evidence type="ECO:0000256" key="28">
    <source>
        <dbReference type="ARBA" id="ARBA00064305"/>
    </source>
</evidence>
<evidence type="ECO:0000256" key="3">
    <source>
        <dbReference type="ARBA" id="ARBA00004556"/>
    </source>
</evidence>
<dbReference type="GO" id="GO:0030136">
    <property type="term" value="C:clathrin-coated vesicle"/>
    <property type="evidence" value="ECO:0007669"/>
    <property type="project" value="UniProtKB-SubCell"/>
</dbReference>
<evidence type="ECO:0000256" key="2">
    <source>
        <dbReference type="ARBA" id="ARBA00004246"/>
    </source>
</evidence>
<keyword evidence="19" id="KW-0007">Acetylation</keyword>
<proteinExistence type="inferred from homology"/>
<dbReference type="GO" id="GO:0072583">
    <property type="term" value="P:clathrin-dependent endocytosis"/>
    <property type="evidence" value="ECO:0007669"/>
    <property type="project" value="UniProtKB-ARBA"/>
</dbReference>
<keyword evidence="10" id="KW-0597">Phosphoprotein</keyword>
<gene>
    <name evidence="38" type="ORF">PMEA_00006622</name>
</gene>
<dbReference type="InterPro" id="IPR001623">
    <property type="entry name" value="DnaJ_domain"/>
</dbReference>
<dbReference type="GO" id="GO:0045747">
    <property type="term" value="P:positive regulation of Notch signaling pathway"/>
    <property type="evidence" value="ECO:0007669"/>
    <property type="project" value="TreeGrafter"/>
</dbReference>
<evidence type="ECO:0000256" key="18">
    <source>
        <dbReference type="ARBA" id="ARBA00022949"/>
    </source>
</evidence>
<dbReference type="InterPro" id="IPR035892">
    <property type="entry name" value="C2_domain_sf"/>
</dbReference>
<dbReference type="PROSITE" id="PS00108">
    <property type="entry name" value="PROTEIN_KINASE_ST"/>
    <property type="match status" value="1"/>
</dbReference>
<dbReference type="GO" id="GO:2000369">
    <property type="term" value="P:regulation of clathrin-dependent endocytosis"/>
    <property type="evidence" value="ECO:0007669"/>
    <property type="project" value="TreeGrafter"/>
</dbReference>
<evidence type="ECO:0000256" key="26">
    <source>
        <dbReference type="ARBA" id="ARBA00048679"/>
    </source>
</evidence>
<feature type="region of interest" description="Disordered" evidence="33">
    <location>
        <begin position="921"/>
        <end position="983"/>
    </location>
</feature>
<dbReference type="InterPro" id="IPR014020">
    <property type="entry name" value="Tensin_C2-dom"/>
</dbReference>
<evidence type="ECO:0000259" key="37">
    <source>
        <dbReference type="PROSITE" id="PS51182"/>
    </source>
</evidence>
<comment type="similarity">
    <text evidence="5">Belongs to the protein kinase superfamily. AGC Ser/Thr protein kinase family. PKC subfamily.</text>
</comment>
<keyword evidence="14" id="KW-0418">Kinase</keyword>
<evidence type="ECO:0000256" key="19">
    <source>
        <dbReference type="ARBA" id="ARBA00022990"/>
    </source>
</evidence>
<feature type="domain" description="C2 tensin-type" evidence="37">
    <location>
        <begin position="557"/>
        <end position="696"/>
    </location>
</feature>
<dbReference type="FunFam" id="1.10.510.10:FF:000228">
    <property type="entry name" value="cyclin-G-associated kinase isoform X1"/>
    <property type="match status" value="1"/>
</dbReference>
<evidence type="ECO:0000259" key="36">
    <source>
        <dbReference type="PROSITE" id="PS51181"/>
    </source>
</evidence>
<organism evidence="38 39">
    <name type="scientific">Pocillopora meandrina</name>
    <dbReference type="NCBI Taxonomy" id="46732"/>
    <lineage>
        <taxon>Eukaryota</taxon>
        <taxon>Metazoa</taxon>
        <taxon>Cnidaria</taxon>
        <taxon>Anthozoa</taxon>
        <taxon>Hexacorallia</taxon>
        <taxon>Scleractinia</taxon>
        <taxon>Astrocoeniina</taxon>
        <taxon>Pocilloporidae</taxon>
        <taxon>Pocillopora</taxon>
    </lineage>
</organism>
<dbReference type="SUPFAM" id="SSF46565">
    <property type="entry name" value="Chaperone J-domain"/>
    <property type="match status" value="1"/>
</dbReference>
<keyword evidence="12" id="KW-0677">Repeat</keyword>
<dbReference type="InterPro" id="IPR029021">
    <property type="entry name" value="Prot-tyrosine_phosphatase-like"/>
</dbReference>
<dbReference type="GO" id="GO:0017124">
    <property type="term" value="F:SH3 domain binding"/>
    <property type="evidence" value="ECO:0007669"/>
    <property type="project" value="UniProtKB-KW"/>
</dbReference>
<keyword evidence="17" id="KW-0904">Protein phosphatase</keyword>
<feature type="compositionally biased region" description="Low complexity" evidence="33">
    <location>
        <begin position="1019"/>
        <end position="1034"/>
    </location>
</feature>
<dbReference type="FunFam" id="3.90.190.10:FF:000255">
    <property type="entry name" value="putative tyrosine-protein phosphatase auxilin"/>
    <property type="match status" value="1"/>
</dbReference>
<feature type="compositionally biased region" description="Polar residues" evidence="33">
    <location>
        <begin position="1136"/>
        <end position="1159"/>
    </location>
</feature>
<sequence length="1382" mass="152851">MADIFRSALNYISQTGKSDNNFVGQYVELGPVQLRVRRVIAEGGYGFVFVAQDTSTGKEYALKRLMAGDEAANKAILKEITILKRLRGHPNIVQFYSAASLSEKETEHGMSEFLILTELCSGGELVKLLQERYGQPYPPNQVLKMFYQICRAVAYMHKQTPPVIHRDLKVENLLIGAKGQIKLCDFGSSTTQQQIPDESWTALQRSLVEDELQRNTTPMYRAPEMIDLYSNMPITEKVDIWALGCTLFFLCFMEHPFEDSAKLRILNAKYTIPENDTKYTVFHDLIRYMLQVNPADRPDIKEVLTGLEAIAIAMDVDLKGKVRDDLPQSSGEQSSQVGASGPPVSPSPSSGNSAILGGVVKGANSFFSNIKDMSNKVMQSVAGYVKNDIDLSYITSRIMVMSFPADGIESTYKNNIDDVRDFLDAKYPDNYLIINVSPRTYRTEKLGDRVINCCLVGHRLPPLEKLLSLCRKINSWLRTDRKHVVVIHCQDGKEASSVIVAAFFVFCKLFKNPNGAADMFSIRRCGIGHKVSLTASQERYLLYITQLINNQELKPHKYSVYIKSVTMYPVPAFNKARNGCRPFIEVYNGEQRILTTVKEIEKMREYDLGDGKVSFPVNLTLQGDVTVVVYHGRSTLGGKVQGKMTSMRVFMLQFHTGFIKTSAHKLKYSRDEVDINKDDESKFTSRFTVTLDITVDAEEASSLPTHTWDTLKTEKLFPQVCFSTKEEYLECQEEFVNADDRESNMVFSSKSNEIEEDDDNEELQVPSDDGNDGATGSKPNKNFLSSIDWNTKGAGTNSSDDEFENLRDKDHDNTSQQAHKTHNFFSEREGVGNDLDENLDLFNLKSPSGDEFNTNLLNFKTAGETNGHLFNLDDDDSDSDDPSYQVDLLNLGSGQQNQGVSSKPTSNISVVDDMGVDLLNLSPAGSKDSQNVDLVSGTEKSPHRKMKRNKSADDVLSPGLHEDDDFFNQMGSRSSSSSRENVTSFTVAGADSATFDPFQTTRTKSPDLSSGGNGREPASSDLFDPFSSKSPSSKPSDEFDLFGAKPGQGSSSTETFPPLSTNNGGSNLNSFDPFGKTSTEQDLFGIGGSQAPTTTAQAQTQSNTDLFGDWGDSSSETLQPSKVPSPIPQRAPTSPAPQNKPTATPNDPFSDFGNLTSNLPKFPSVPTFKAGTSTSPKPQKKPESSTSGNPSWSRPAQQPSWHSGAKPSGPSKVPQKPNYAPSYSMSGSSGVFGNYGQKWSAPKPVGQNEFSDILNAQGFNRPTAQGAQGAQTLSSLKKEQNKPDDPIKAKVEEWSEGKRGNIRALLCSLHLILWEGEDRWKPCGMHNLVQPEQVKKWYRKAVLSVHPDKLTGSPEEPLARAIFMELNDAWAIFEKEGSKPLF</sequence>
<dbReference type="Gene3D" id="1.10.287.110">
    <property type="entry name" value="DnaJ domain"/>
    <property type="match status" value="1"/>
</dbReference>
<evidence type="ECO:0000259" key="34">
    <source>
        <dbReference type="PROSITE" id="PS50011"/>
    </source>
</evidence>
<keyword evidence="24" id="KW-0968">Cytoplasmic vesicle</keyword>
<dbReference type="PANTHER" id="PTHR22967">
    <property type="entry name" value="SERINE/THREONINE PROTEIN KINASE"/>
    <property type="match status" value="1"/>
</dbReference>
<feature type="compositionally biased region" description="Polar residues" evidence="33">
    <location>
        <begin position="1112"/>
        <end position="1122"/>
    </location>
</feature>
<dbReference type="InterPro" id="IPR036869">
    <property type="entry name" value="J_dom_sf"/>
</dbReference>
<evidence type="ECO:0000256" key="1">
    <source>
        <dbReference type="ARBA" id="ARBA00004132"/>
    </source>
</evidence>
<dbReference type="SUPFAM" id="SSF49562">
    <property type="entry name" value="C2 domain (Calcium/lipid-binding domain, CaLB)"/>
    <property type="match status" value="1"/>
</dbReference>
<feature type="region of interest" description="Disordered" evidence="33">
    <location>
        <begin position="323"/>
        <end position="351"/>
    </location>
</feature>
<keyword evidence="18" id="KW-0965">Cell junction</keyword>
<dbReference type="GO" id="GO:0005524">
    <property type="term" value="F:ATP binding"/>
    <property type="evidence" value="ECO:0007669"/>
    <property type="project" value="UniProtKB-KW"/>
</dbReference>
<keyword evidence="39" id="KW-1185">Reference proteome</keyword>
<evidence type="ECO:0000256" key="6">
    <source>
        <dbReference type="ARBA" id="ARBA00012513"/>
    </source>
</evidence>
<reference evidence="38 39" key="1">
    <citation type="submission" date="2022-05" db="EMBL/GenBank/DDBJ databases">
        <authorList>
            <consortium name="Genoscope - CEA"/>
            <person name="William W."/>
        </authorList>
    </citation>
    <scope>NUCLEOTIDE SEQUENCE [LARGE SCALE GENOMIC DNA]</scope>
</reference>
<evidence type="ECO:0000313" key="38">
    <source>
        <dbReference type="EMBL" id="CAH3116790.1"/>
    </source>
</evidence>
<evidence type="ECO:0000256" key="10">
    <source>
        <dbReference type="ARBA" id="ARBA00022553"/>
    </source>
</evidence>
<comment type="caution">
    <text evidence="38">The sequence shown here is derived from an EMBL/GenBank/DDBJ whole genome shotgun (WGS) entry which is preliminary data.</text>
</comment>
<dbReference type="Gene3D" id="1.10.510.10">
    <property type="entry name" value="Transferase(Phosphotransferase) domain 1"/>
    <property type="match status" value="1"/>
</dbReference>
<evidence type="ECO:0000256" key="5">
    <source>
        <dbReference type="ARBA" id="ARBA00005490"/>
    </source>
</evidence>
<evidence type="ECO:0000313" key="39">
    <source>
        <dbReference type="Proteomes" id="UP001159428"/>
    </source>
</evidence>
<feature type="compositionally biased region" description="Low complexity" evidence="33">
    <location>
        <begin position="1059"/>
        <end position="1070"/>
    </location>
</feature>
<evidence type="ECO:0000256" key="24">
    <source>
        <dbReference type="ARBA" id="ARBA00023329"/>
    </source>
</evidence>
<evidence type="ECO:0000256" key="13">
    <source>
        <dbReference type="ARBA" id="ARBA00022741"/>
    </source>
</evidence>
<dbReference type="PROSITE" id="PS50011">
    <property type="entry name" value="PROTEIN_KINASE_DOM"/>
    <property type="match status" value="1"/>
</dbReference>
<dbReference type="SMART" id="SM00271">
    <property type="entry name" value="DnaJ"/>
    <property type="match status" value="1"/>
</dbReference>
<dbReference type="Pfam" id="PF10409">
    <property type="entry name" value="PTEN_C2"/>
    <property type="match status" value="1"/>
</dbReference>
<dbReference type="InterPro" id="IPR011009">
    <property type="entry name" value="Kinase-like_dom_sf"/>
</dbReference>
<dbReference type="GO" id="GO:0004721">
    <property type="term" value="F:phosphoprotein phosphatase activity"/>
    <property type="evidence" value="ECO:0007669"/>
    <property type="project" value="UniProtKB-KW"/>
</dbReference>
<keyword evidence="20" id="KW-0333">Golgi apparatus</keyword>
<dbReference type="GO" id="GO:0004674">
    <property type="term" value="F:protein serine/threonine kinase activity"/>
    <property type="evidence" value="ECO:0007669"/>
    <property type="project" value="UniProtKB-KW"/>
</dbReference>
<keyword evidence="23" id="KW-0131">Cell cycle</keyword>
<keyword evidence="8" id="KW-0963">Cytoplasm</keyword>
<comment type="subunit">
    <text evidence="28">Forms a complex composed of HSPA8, CLTC and DNAJC6. Interacts with HSPA8/HSC70 in an ATP-dependent manner; this interaction stimulates the HSPA8's ATPase activity. Interacts with CLTC; this interaction produces a local change in heavy-chain contacts, creating a detectable global distortion of the clathrin coat. Interacts with AP2A2. Interacts with DNM1(GTP-bound form); this interaction allows clathrin-coated vesicle (CCV) formation at the plasma membrane.</text>
</comment>
<feature type="domain" description="J" evidence="35">
    <location>
        <begin position="1318"/>
        <end position="1382"/>
    </location>
</feature>
<dbReference type="SMART" id="SM00220">
    <property type="entry name" value="S_TKc"/>
    <property type="match status" value="1"/>
</dbReference>
<evidence type="ECO:0000256" key="15">
    <source>
        <dbReference type="ARBA" id="ARBA00022801"/>
    </source>
</evidence>
<dbReference type="InterPro" id="IPR000719">
    <property type="entry name" value="Prot_kinase_dom"/>
</dbReference>
<evidence type="ECO:0000256" key="7">
    <source>
        <dbReference type="ARBA" id="ARBA00022481"/>
    </source>
</evidence>
<evidence type="ECO:0000256" key="25">
    <source>
        <dbReference type="ARBA" id="ARBA00047899"/>
    </source>
</evidence>
<feature type="region of interest" description="Disordered" evidence="33">
    <location>
        <begin position="751"/>
        <end position="818"/>
    </location>
</feature>
<comment type="catalytic activity">
    <reaction evidence="25">
        <text>L-threonyl-[protein] + ATP = O-phospho-L-threonyl-[protein] + ADP + H(+)</text>
        <dbReference type="Rhea" id="RHEA:46608"/>
        <dbReference type="Rhea" id="RHEA-COMP:11060"/>
        <dbReference type="Rhea" id="RHEA-COMP:11605"/>
        <dbReference type="ChEBI" id="CHEBI:15378"/>
        <dbReference type="ChEBI" id="CHEBI:30013"/>
        <dbReference type="ChEBI" id="CHEBI:30616"/>
        <dbReference type="ChEBI" id="CHEBI:61977"/>
        <dbReference type="ChEBI" id="CHEBI:456216"/>
        <dbReference type="EC" id="2.7.11.1"/>
    </reaction>
</comment>
<evidence type="ECO:0000256" key="12">
    <source>
        <dbReference type="ARBA" id="ARBA00022737"/>
    </source>
</evidence>
<dbReference type="Gene3D" id="3.90.190.10">
    <property type="entry name" value="Protein tyrosine phosphatase superfamily"/>
    <property type="match status" value="1"/>
</dbReference>
<evidence type="ECO:0000256" key="29">
    <source>
        <dbReference type="ARBA" id="ARBA00068393"/>
    </source>
</evidence>
<dbReference type="FunFam" id="1.10.287.110:FF:000002">
    <property type="entry name" value="putative tyrosine-protein phosphatase auxilin isoform X2"/>
    <property type="match status" value="1"/>
</dbReference>
<name>A0AAU9WK99_9CNID</name>
<dbReference type="Pfam" id="PF00069">
    <property type="entry name" value="Pkinase"/>
    <property type="match status" value="1"/>
</dbReference>
<evidence type="ECO:0000256" key="17">
    <source>
        <dbReference type="ARBA" id="ARBA00022912"/>
    </source>
</evidence>
<evidence type="ECO:0000256" key="20">
    <source>
        <dbReference type="ARBA" id="ARBA00023034"/>
    </source>
</evidence>
<feature type="compositionally biased region" description="Polar residues" evidence="33">
    <location>
        <begin position="1260"/>
        <end position="1275"/>
    </location>
</feature>
<evidence type="ECO:0000256" key="21">
    <source>
        <dbReference type="ARBA" id="ARBA00023036"/>
    </source>
</evidence>
<comment type="subcellular location">
    <subcellularLocation>
        <location evidence="2">Cell junction</location>
        <location evidence="2">Focal adhesion</location>
    </subcellularLocation>
    <subcellularLocation>
        <location evidence="3">Cytoplasm</location>
        <location evidence="3">Perinuclear region</location>
    </subcellularLocation>
    <subcellularLocation>
        <location evidence="1">Cytoplasmic vesicle</location>
        <location evidence="1">Clathrin-coated vesicle</location>
    </subcellularLocation>
    <subcellularLocation>
        <location evidence="4">Golgi apparatus</location>
        <location evidence="4">trans-Golgi network</location>
    </subcellularLocation>
</comment>
<keyword evidence="11" id="KW-0808">Transferase</keyword>
<protein>
    <recommendedName>
        <fullName evidence="30">Auxilin</fullName>
        <ecNumber evidence="6">2.7.11.1</ecNumber>
    </recommendedName>
    <alternativeName>
        <fullName evidence="29">Cyclin-G-associated kinase</fullName>
    </alternativeName>
    <alternativeName>
        <fullName evidence="32">DnaJ homolog subfamily C member 26</fullName>
    </alternativeName>
    <alternativeName>
        <fullName evidence="31">DnaJ homolog subfamily C member 6</fullName>
    </alternativeName>
</protein>
<dbReference type="GO" id="GO:0035612">
    <property type="term" value="F:AP-2 adaptor complex binding"/>
    <property type="evidence" value="ECO:0007669"/>
    <property type="project" value="TreeGrafter"/>
</dbReference>
<feature type="domain" description="Phosphatase tensin-type" evidence="36">
    <location>
        <begin position="380"/>
        <end position="551"/>
    </location>
</feature>
<dbReference type="EMBL" id="CALNXJ010000015">
    <property type="protein sequence ID" value="CAH3116790.1"/>
    <property type="molecule type" value="Genomic_DNA"/>
</dbReference>
<evidence type="ECO:0000256" key="32">
    <source>
        <dbReference type="ARBA" id="ARBA00076380"/>
    </source>
</evidence>
<accession>A0AAU9WK99</accession>
<feature type="compositionally biased region" description="Polar residues" evidence="33">
    <location>
        <begin position="997"/>
        <end position="1010"/>
    </location>
</feature>
<keyword evidence="16" id="KW-0067">ATP-binding</keyword>
<feature type="compositionally biased region" description="Low complexity" evidence="33">
    <location>
        <begin position="334"/>
        <end position="351"/>
    </location>
</feature>
<keyword evidence="22" id="KW-0143">Chaperone</keyword>
<feature type="compositionally biased region" description="Low complexity" evidence="33">
    <location>
        <begin position="1090"/>
        <end position="1101"/>
    </location>
</feature>
<evidence type="ECO:0000256" key="9">
    <source>
        <dbReference type="ARBA" id="ARBA00022527"/>
    </source>
</evidence>
<evidence type="ECO:0000256" key="14">
    <source>
        <dbReference type="ARBA" id="ARBA00022777"/>
    </source>
</evidence>
<dbReference type="Gene3D" id="2.60.40.1110">
    <property type="match status" value="1"/>
</dbReference>
<evidence type="ECO:0000256" key="23">
    <source>
        <dbReference type="ARBA" id="ARBA00023306"/>
    </source>
</evidence>
<feature type="region of interest" description="Disordered" evidence="33">
    <location>
        <begin position="996"/>
        <end position="1221"/>
    </location>
</feature>
<evidence type="ECO:0000256" key="11">
    <source>
        <dbReference type="ARBA" id="ARBA00022679"/>
    </source>
</evidence>
<evidence type="ECO:0000256" key="16">
    <source>
        <dbReference type="ARBA" id="ARBA00022840"/>
    </source>
</evidence>
<evidence type="ECO:0000256" key="27">
    <source>
        <dbReference type="ARBA" id="ARBA00054326"/>
    </source>
</evidence>
<keyword evidence="13" id="KW-0547">Nucleotide-binding</keyword>
<dbReference type="PROSITE" id="PS50076">
    <property type="entry name" value="DNAJ_2"/>
    <property type="match status" value="1"/>
</dbReference>
<evidence type="ECO:0000256" key="30">
    <source>
        <dbReference type="ARBA" id="ARBA00069335"/>
    </source>
</evidence>
<keyword evidence="9" id="KW-0723">Serine/threonine-protein kinase</keyword>
<dbReference type="Proteomes" id="UP001159428">
    <property type="component" value="Unassembled WGS sequence"/>
</dbReference>
<dbReference type="SUPFAM" id="SSF56112">
    <property type="entry name" value="Protein kinase-like (PK-like)"/>
    <property type="match status" value="1"/>
</dbReference>
<evidence type="ECO:0000259" key="35">
    <source>
        <dbReference type="PROSITE" id="PS50076"/>
    </source>
</evidence>
<evidence type="ECO:0000256" key="4">
    <source>
        <dbReference type="ARBA" id="ARBA00004601"/>
    </source>
</evidence>
<feature type="compositionally biased region" description="Polar residues" evidence="33">
    <location>
        <begin position="1184"/>
        <end position="1201"/>
    </location>
</feature>
<dbReference type="SUPFAM" id="SSF52799">
    <property type="entry name" value="(Phosphotyrosine protein) phosphatases II"/>
    <property type="match status" value="1"/>
</dbReference>
<dbReference type="PROSITE" id="PS51181">
    <property type="entry name" value="PPASE_TENSIN"/>
    <property type="match status" value="1"/>
</dbReference>